<dbReference type="Proteomes" id="UP001648503">
    <property type="component" value="Unassembled WGS sequence"/>
</dbReference>
<gene>
    <name evidence="1" type="ORF">BASA50_009274</name>
</gene>
<keyword evidence="2" id="KW-1185">Reference proteome</keyword>
<proteinExistence type="predicted"/>
<accession>A0ABQ8F4Y3</accession>
<organism evidence="1 2">
    <name type="scientific">Batrachochytrium salamandrivorans</name>
    <dbReference type="NCBI Taxonomy" id="1357716"/>
    <lineage>
        <taxon>Eukaryota</taxon>
        <taxon>Fungi</taxon>
        <taxon>Fungi incertae sedis</taxon>
        <taxon>Chytridiomycota</taxon>
        <taxon>Chytridiomycota incertae sedis</taxon>
        <taxon>Chytridiomycetes</taxon>
        <taxon>Rhizophydiales</taxon>
        <taxon>Rhizophydiales incertae sedis</taxon>
        <taxon>Batrachochytrium</taxon>
    </lineage>
</organism>
<sequence>MSSRHRAGCDFLYLSVKSSDGVETPLIRSKSRDGKKTFTGISGRKGTVKAIFRFTTKSKSFLFLSGLPLMRLRRSLVLLSTRSLSLLLEIFRLV</sequence>
<comment type="caution">
    <text evidence="1">The sequence shown here is derived from an EMBL/GenBank/DDBJ whole genome shotgun (WGS) entry which is preliminary data.</text>
</comment>
<evidence type="ECO:0000313" key="2">
    <source>
        <dbReference type="Proteomes" id="UP001648503"/>
    </source>
</evidence>
<dbReference type="EMBL" id="JAFCIX010000432">
    <property type="protein sequence ID" value="KAH6590555.1"/>
    <property type="molecule type" value="Genomic_DNA"/>
</dbReference>
<reference evidence="1 2" key="1">
    <citation type="submission" date="2021-02" db="EMBL/GenBank/DDBJ databases">
        <title>Variation within the Batrachochytrium salamandrivorans European outbreak.</title>
        <authorList>
            <person name="Kelly M."/>
            <person name="Pasmans F."/>
            <person name="Shea T.P."/>
            <person name="Munoz J.F."/>
            <person name="Carranza S."/>
            <person name="Cuomo C.A."/>
            <person name="Martel A."/>
        </authorList>
    </citation>
    <scope>NUCLEOTIDE SEQUENCE [LARGE SCALE GENOMIC DNA]</scope>
    <source>
        <strain evidence="1 2">AMFP18/2</strain>
    </source>
</reference>
<evidence type="ECO:0000313" key="1">
    <source>
        <dbReference type="EMBL" id="KAH6590555.1"/>
    </source>
</evidence>
<name>A0ABQ8F4Y3_9FUNG</name>
<protein>
    <submittedName>
        <fullName evidence="1">Uncharacterized protein</fullName>
    </submittedName>
</protein>